<feature type="region of interest" description="Disordered" evidence="1">
    <location>
        <begin position="1"/>
        <end position="33"/>
    </location>
</feature>
<evidence type="ECO:0000256" key="1">
    <source>
        <dbReference type="SAM" id="MobiDB-lite"/>
    </source>
</evidence>
<sequence>MLPEERDHRLHGRGERRLLAEEGGADADRDVRESCRRGAQDAAWVAVSAPPVAMTRKAMVIAAAVTSTAISAGTGSGT</sequence>
<organism evidence="3 4">
    <name type="scientific">Streptomyces avermitilis</name>
    <dbReference type="NCBI Taxonomy" id="33903"/>
    <lineage>
        <taxon>Bacteria</taxon>
        <taxon>Bacillati</taxon>
        <taxon>Actinomycetota</taxon>
        <taxon>Actinomycetes</taxon>
        <taxon>Kitasatosporales</taxon>
        <taxon>Streptomycetaceae</taxon>
        <taxon>Streptomyces</taxon>
    </lineage>
</organism>
<evidence type="ECO:0000313" key="4">
    <source>
        <dbReference type="Proteomes" id="UP000299211"/>
    </source>
</evidence>
<dbReference type="AlphaFoldDB" id="A0A4D4N4U4"/>
<comment type="caution">
    <text evidence="3">The sequence shown here is derived from an EMBL/GenBank/DDBJ whole genome shotgun (WGS) entry which is preliminary data.</text>
</comment>
<evidence type="ECO:0000313" key="5">
    <source>
        <dbReference type="Proteomes" id="UP000302139"/>
    </source>
</evidence>
<accession>A0A4D4N4U4</accession>
<dbReference type="EMBL" id="BJHY01000002">
    <property type="protein sequence ID" value="GDY79558.1"/>
    <property type="molecule type" value="Genomic_DNA"/>
</dbReference>
<dbReference type="EMBL" id="BJHX01000002">
    <property type="protein sequence ID" value="GDY69306.1"/>
    <property type="molecule type" value="Genomic_DNA"/>
</dbReference>
<proteinExistence type="predicted"/>
<reference evidence="3 4" key="1">
    <citation type="submission" date="2019-04" db="EMBL/GenBank/DDBJ databases">
        <title>Draft genome sequences of Streptomyces avermitilis ATCC 31267.</title>
        <authorList>
            <person name="Komaki H."/>
            <person name="Tamura T."/>
            <person name="Hosoyama A."/>
        </authorList>
    </citation>
    <scope>NUCLEOTIDE SEQUENCE [LARGE SCALE GENOMIC DNA]</scope>
    <source>
        <strain evidence="3 4">ATCC 31267</strain>
    </source>
</reference>
<evidence type="ECO:0000313" key="3">
    <source>
        <dbReference type="EMBL" id="GDY79558.1"/>
    </source>
</evidence>
<name>A0A4D4N4U4_STRAX</name>
<dbReference type="Proteomes" id="UP000299211">
    <property type="component" value="Unassembled WGS sequence"/>
</dbReference>
<protein>
    <submittedName>
        <fullName evidence="3">Uncharacterized protein</fullName>
    </submittedName>
</protein>
<gene>
    <name evidence="2" type="ORF">SAV14893_086990</name>
    <name evidence="3" type="ORF">SAV31267_090430</name>
</gene>
<dbReference type="Proteomes" id="UP000302139">
    <property type="component" value="Unassembled WGS sequence"/>
</dbReference>
<evidence type="ECO:0000313" key="2">
    <source>
        <dbReference type="EMBL" id="GDY69306.1"/>
    </source>
</evidence>
<reference evidence="2 5" key="2">
    <citation type="submission" date="2019-04" db="EMBL/GenBank/DDBJ databases">
        <title>Draft genome sequences of Streptomyces avermitilis NBRC 14893.</title>
        <authorList>
            <person name="Komaki H."/>
            <person name="Tamura T."/>
            <person name="Hosoyama A."/>
        </authorList>
    </citation>
    <scope>NUCLEOTIDE SEQUENCE [LARGE SCALE GENOMIC DNA]</scope>
    <source>
        <strain evidence="2 5">NBRC 14893</strain>
    </source>
</reference>